<dbReference type="PANTHER" id="PTHR46540:SF1">
    <property type="entry name" value="TETRATRICOPEPTIDE REPEAT PROTEIN 12"/>
    <property type="match status" value="1"/>
</dbReference>
<dbReference type="RefSeq" id="XP_030369702.1">
    <property type="nucleotide sequence ID" value="XM_030513842.1"/>
</dbReference>
<dbReference type="GeneID" id="115620555"/>
<dbReference type="Gene3D" id="1.25.40.10">
    <property type="entry name" value="Tetratricopeptide repeat domain"/>
    <property type="match status" value="1"/>
</dbReference>
<organism evidence="2 3">
    <name type="scientific">Drosophila lebanonensis</name>
    <name type="common">Fruit fly</name>
    <name type="synonym">Scaptodrosophila lebanonensis</name>
    <dbReference type="NCBI Taxonomy" id="7225"/>
    <lineage>
        <taxon>Eukaryota</taxon>
        <taxon>Metazoa</taxon>
        <taxon>Ecdysozoa</taxon>
        <taxon>Arthropoda</taxon>
        <taxon>Hexapoda</taxon>
        <taxon>Insecta</taxon>
        <taxon>Pterygota</taxon>
        <taxon>Neoptera</taxon>
        <taxon>Endopterygota</taxon>
        <taxon>Diptera</taxon>
        <taxon>Brachycera</taxon>
        <taxon>Muscomorpha</taxon>
        <taxon>Ephydroidea</taxon>
        <taxon>Drosophilidae</taxon>
        <taxon>Scaptodrosophila</taxon>
    </lineage>
</organism>
<proteinExistence type="predicted"/>
<gene>
    <name evidence="3" type="primary">LOC115620555</name>
</gene>
<name>A0A6J2T486_DROLE</name>
<dbReference type="InterPro" id="IPR019734">
    <property type="entry name" value="TPR_rpt"/>
</dbReference>
<dbReference type="GO" id="GO:0005813">
    <property type="term" value="C:centrosome"/>
    <property type="evidence" value="ECO:0007669"/>
    <property type="project" value="TreeGrafter"/>
</dbReference>
<dbReference type="Proteomes" id="UP000504634">
    <property type="component" value="Unplaced"/>
</dbReference>
<dbReference type="SMART" id="SM00028">
    <property type="entry name" value="TPR"/>
    <property type="match status" value="3"/>
</dbReference>
<dbReference type="InterPro" id="IPR011990">
    <property type="entry name" value="TPR-like_helical_dom_sf"/>
</dbReference>
<reference evidence="3" key="1">
    <citation type="submission" date="2025-08" db="UniProtKB">
        <authorList>
            <consortium name="RefSeq"/>
        </authorList>
    </citation>
    <scope>IDENTIFICATION</scope>
    <source>
        <strain evidence="3">11010-0011.00</strain>
        <tissue evidence="3">Whole body</tissue>
    </source>
</reference>
<dbReference type="GO" id="GO:0070286">
    <property type="term" value="P:axonemal dynein complex assembly"/>
    <property type="evidence" value="ECO:0007669"/>
    <property type="project" value="TreeGrafter"/>
</dbReference>
<evidence type="ECO:0000313" key="3">
    <source>
        <dbReference type="RefSeq" id="XP_030369702.1"/>
    </source>
</evidence>
<feature type="region of interest" description="Disordered" evidence="1">
    <location>
        <begin position="92"/>
        <end position="114"/>
    </location>
</feature>
<sequence length="222" mass="25951">MATRDISDFVDFEAKVQHIMEVLEGRADDEEPLPEERRQTNFENIDVDNVRLKVRENRTVINKNADDNKTGANNMQTTDVATFMRDVERDANERAEDRAKCESEAQKHRSQGNEAFRKSNYEKAILHYTKSLERIKKSAITYNNRALCYIKLNNYKRALEDCGYVLEKLDESNLRAWLYSATAYKRLNDKSKFKASIESARQCNPNQVAYIEKFIQQMDLTM</sequence>
<keyword evidence="2" id="KW-1185">Reference proteome</keyword>
<dbReference type="OrthoDB" id="2017782at2759"/>
<dbReference type="GO" id="GO:0005737">
    <property type="term" value="C:cytoplasm"/>
    <property type="evidence" value="ECO:0007669"/>
    <property type="project" value="TreeGrafter"/>
</dbReference>
<dbReference type="SUPFAM" id="SSF48452">
    <property type="entry name" value="TPR-like"/>
    <property type="match status" value="1"/>
</dbReference>
<dbReference type="AlphaFoldDB" id="A0A6J2T486"/>
<dbReference type="GO" id="GO:0007288">
    <property type="term" value="P:sperm axoneme assembly"/>
    <property type="evidence" value="ECO:0007669"/>
    <property type="project" value="TreeGrafter"/>
</dbReference>
<evidence type="ECO:0000313" key="2">
    <source>
        <dbReference type="Proteomes" id="UP000504634"/>
    </source>
</evidence>
<evidence type="ECO:0000256" key="1">
    <source>
        <dbReference type="SAM" id="MobiDB-lite"/>
    </source>
</evidence>
<accession>A0A6J2T486</accession>
<dbReference type="InterPro" id="IPR043195">
    <property type="entry name" value="TTC12"/>
</dbReference>
<protein>
    <submittedName>
        <fullName evidence="3">Tetratricopeptide repeat protein 12</fullName>
    </submittedName>
</protein>
<feature type="compositionally biased region" description="Basic and acidic residues" evidence="1">
    <location>
        <begin position="92"/>
        <end position="107"/>
    </location>
</feature>
<dbReference type="PANTHER" id="PTHR46540">
    <property type="entry name" value="TETRATRICOPEPTIDE REPEAT PROTEIN 12"/>
    <property type="match status" value="1"/>
</dbReference>